<evidence type="ECO:0000256" key="1">
    <source>
        <dbReference type="ARBA" id="ARBA00022898"/>
    </source>
</evidence>
<dbReference type="Gene3D" id="3.90.1150.10">
    <property type="entry name" value="Aspartate Aminotransferase, domain 1"/>
    <property type="match status" value="1"/>
</dbReference>
<dbReference type="CDD" id="cd00616">
    <property type="entry name" value="AHBA_syn"/>
    <property type="match status" value="1"/>
</dbReference>
<dbReference type="Pfam" id="PF01041">
    <property type="entry name" value="DegT_DnrJ_EryC1"/>
    <property type="match status" value="1"/>
</dbReference>
<evidence type="ECO:0000313" key="5">
    <source>
        <dbReference type="Proteomes" id="UP001519294"/>
    </source>
</evidence>
<comment type="caution">
    <text evidence="4">The sequence shown here is derived from an EMBL/GenBank/DDBJ whole genome shotgun (WGS) entry which is preliminary data.</text>
</comment>
<dbReference type="PIRSF" id="PIRSF000390">
    <property type="entry name" value="PLP_StrS"/>
    <property type="match status" value="1"/>
</dbReference>
<dbReference type="SUPFAM" id="SSF53383">
    <property type="entry name" value="PLP-dependent transferases"/>
    <property type="match status" value="1"/>
</dbReference>
<dbReference type="Gene3D" id="3.40.640.10">
    <property type="entry name" value="Type I PLP-dependent aspartate aminotransferase-like (Major domain)"/>
    <property type="match status" value="1"/>
</dbReference>
<sequence length="373" mass="41591">MPDRIPMVDLKEELRLIRTPLLEEITEVLDSGDYILGEKGKKLEEMVAGYVGASYGIGVANGTDALQLSLASLNVGPGDEVITTPFTFFATGETIAQVGAKPVFVDIEEETYNMDPFKLEEAITPNTKAVIVVHLYGKAANMKEIMKIAKAHHLWIIEDACQAIGTEADGKRTGAIGDIGCFSFFPSKNLGAFGDAGMVTTNHKKVDERIKKLRNHGSETKYCHDSIGMNSRLDELQAAILLVKLYYLDVFLHNRKEIARKYTENLHPSLKKPCVATGREHTFHQYCIELDRRDELALELKNTGIASAIYYPVPLHLQKAFHYLSYKKGDFPVAEKASERILGLPIFPMLTYENQNHIIATVNKFIENNGENS</sequence>
<reference evidence="4 5" key="1">
    <citation type="submission" date="2021-03" db="EMBL/GenBank/DDBJ databases">
        <title>Genomic Encyclopedia of Type Strains, Phase IV (KMG-IV): sequencing the most valuable type-strain genomes for metagenomic binning, comparative biology and taxonomic classification.</title>
        <authorList>
            <person name="Goeker M."/>
        </authorList>
    </citation>
    <scope>NUCLEOTIDE SEQUENCE [LARGE SCALE GENOMIC DNA]</scope>
    <source>
        <strain evidence="4 5">DSM 25790</strain>
    </source>
</reference>
<name>A0ABS4SC95_9BACI</name>
<dbReference type="InterPro" id="IPR000653">
    <property type="entry name" value="DegT/StrS_aminotransferase"/>
</dbReference>
<evidence type="ECO:0000256" key="2">
    <source>
        <dbReference type="ARBA" id="ARBA00037999"/>
    </source>
</evidence>
<evidence type="ECO:0000256" key="3">
    <source>
        <dbReference type="RuleBase" id="RU004508"/>
    </source>
</evidence>
<proteinExistence type="inferred from homology"/>
<protein>
    <submittedName>
        <fullName evidence="4">dTDP-4-amino-4,6-dideoxygalactose transaminase</fullName>
    </submittedName>
</protein>
<dbReference type="Proteomes" id="UP001519294">
    <property type="component" value="Unassembled WGS sequence"/>
</dbReference>
<dbReference type="EMBL" id="JAGIKX010000031">
    <property type="protein sequence ID" value="MBP2258635.1"/>
    <property type="molecule type" value="Genomic_DNA"/>
</dbReference>
<dbReference type="PANTHER" id="PTHR30244">
    <property type="entry name" value="TRANSAMINASE"/>
    <property type="match status" value="1"/>
</dbReference>
<gene>
    <name evidence="4" type="ORF">J2Z81_002619</name>
</gene>
<dbReference type="InterPro" id="IPR015424">
    <property type="entry name" value="PyrdxlP-dep_Trfase"/>
</dbReference>
<dbReference type="PANTHER" id="PTHR30244:SF36">
    <property type="entry name" value="3-OXO-GLUCOSE-6-PHOSPHATE:GLUTAMATE AMINOTRANSFERASE"/>
    <property type="match status" value="1"/>
</dbReference>
<dbReference type="RefSeq" id="WP_226371511.1">
    <property type="nucleotide sequence ID" value="NZ_JAGIKX010000031.1"/>
</dbReference>
<keyword evidence="5" id="KW-1185">Reference proteome</keyword>
<organism evidence="4 5">
    <name type="scientific">Virgibacillus alimentarius</name>
    <dbReference type="NCBI Taxonomy" id="698769"/>
    <lineage>
        <taxon>Bacteria</taxon>
        <taxon>Bacillati</taxon>
        <taxon>Bacillota</taxon>
        <taxon>Bacilli</taxon>
        <taxon>Bacillales</taxon>
        <taxon>Bacillaceae</taxon>
        <taxon>Virgibacillus</taxon>
    </lineage>
</organism>
<evidence type="ECO:0000313" key="4">
    <source>
        <dbReference type="EMBL" id="MBP2258635.1"/>
    </source>
</evidence>
<dbReference type="InterPro" id="IPR015421">
    <property type="entry name" value="PyrdxlP-dep_Trfase_major"/>
</dbReference>
<dbReference type="InterPro" id="IPR015422">
    <property type="entry name" value="PyrdxlP-dep_Trfase_small"/>
</dbReference>
<keyword evidence="1 3" id="KW-0663">Pyridoxal phosphate</keyword>
<accession>A0ABS4SC95</accession>
<comment type="similarity">
    <text evidence="2 3">Belongs to the DegT/DnrJ/EryC1 family.</text>
</comment>